<evidence type="ECO:0000256" key="2">
    <source>
        <dbReference type="SAM" id="Phobius"/>
    </source>
</evidence>
<comment type="caution">
    <text evidence="3">The sequence shown here is derived from an EMBL/GenBank/DDBJ whole genome shotgun (WGS) entry which is preliminary data.</text>
</comment>
<keyword evidence="4" id="KW-1185">Reference proteome</keyword>
<keyword evidence="2" id="KW-1133">Transmembrane helix</keyword>
<dbReference type="EMBL" id="JAZGSY010000016">
    <property type="protein sequence ID" value="KAL1843465.1"/>
    <property type="molecule type" value="Genomic_DNA"/>
</dbReference>
<dbReference type="InterPro" id="IPR008699">
    <property type="entry name" value="NDUFB8"/>
</dbReference>
<feature type="region of interest" description="Disordered" evidence="1">
    <location>
        <begin position="94"/>
        <end position="118"/>
    </location>
</feature>
<reference evidence="3 4" key="1">
    <citation type="journal article" date="2024" name="Commun. Biol.">
        <title>Comparative genomic analysis of thermophilic fungi reveals convergent evolutionary adaptations and gene losses.</title>
        <authorList>
            <person name="Steindorff A.S."/>
            <person name="Aguilar-Pontes M.V."/>
            <person name="Robinson A.J."/>
            <person name="Andreopoulos B."/>
            <person name="LaButti K."/>
            <person name="Kuo A."/>
            <person name="Mondo S."/>
            <person name="Riley R."/>
            <person name="Otillar R."/>
            <person name="Haridas S."/>
            <person name="Lipzen A."/>
            <person name="Grimwood J."/>
            <person name="Schmutz J."/>
            <person name="Clum A."/>
            <person name="Reid I.D."/>
            <person name="Moisan M.C."/>
            <person name="Butler G."/>
            <person name="Nguyen T.T.M."/>
            <person name="Dewar K."/>
            <person name="Conant G."/>
            <person name="Drula E."/>
            <person name="Henrissat B."/>
            <person name="Hansel C."/>
            <person name="Singer S."/>
            <person name="Hutchinson M.I."/>
            <person name="de Vries R.P."/>
            <person name="Natvig D.O."/>
            <person name="Powell A.J."/>
            <person name="Tsang A."/>
            <person name="Grigoriev I.V."/>
        </authorList>
    </citation>
    <scope>NUCLEOTIDE SEQUENCE [LARGE SCALE GENOMIC DNA]</scope>
    <source>
        <strain evidence="3 4">CBS 620.91</strain>
    </source>
</reference>
<dbReference type="Pfam" id="PF05821">
    <property type="entry name" value="NDUF_B8"/>
    <property type="match status" value="1"/>
</dbReference>
<feature type="region of interest" description="Disordered" evidence="1">
    <location>
        <begin position="1"/>
        <end position="46"/>
    </location>
</feature>
<feature type="transmembrane region" description="Helical" evidence="2">
    <location>
        <begin position="175"/>
        <end position="196"/>
    </location>
</feature>
<organism evidence="3 4">
    <name type="scientific">Humicola insolens</name>
    <name type="common">Soft-rot fungus</name>
    <dbReference type="NCBI Taxonomy" id="85995"/>
    <lineage>
        <taxon>Eukaryota</taxon>
        <taxon>Fungi</taxon>
        <taxon>Dikarya</taxon>
        <taxon>Ascomycota</taxon>
        <taxon>Pezizomycotina</taxon>
        <taxon>Sordariomycetes</taxon>
        <taxon>Sordariomycetidae</taxon>
        <taxon>Sordariales</taxon>
        <taxon>Chaetomiaceae</taxon>
        <taxon>Mycothermus</taxon>
    </lineage>
</organism>
<keyword evidence="2" id="KW-0472">Membrane</keyword>
<sequence length="230" mass="26325">MLVARNSLPTDKNSLRFSRDHPAQARPRPLLQPAKLTSDIDDTSPTDWDCSTTKMLSRRILRAAPRRVTSIVAPRPLPIMMQRRTFLPESMVGRKKTDEKYPDSDYPTLTDAEDPDMNGGYINPPRIKRQFRDPHADWWDKQERRNFGEPVHEDHDILGMFSPYEYTWIGTGKGLFQIGVFITVFLGVCYAVKLTYPDRAAYPREFEGGLERELGGPGAVRARMEGDEDP</sequence>
<name>A0ABR3VNG6_HUMIN</name>
<evidence type="ECO:0008006" key="5">
    <source>
        <dbReference type="Google" id="ProtNLM"/>
    </source>
</evidence>
<feature type="compositionally biased region" description="Basic and acidic residues" evidence="1">
    <location>
        <begin position="13"/>
        <end position="23"/>
    </location>
</feature>
<dbReference type="PANTHER" id="PTHR12840">
    <property type="entry name" value="NADH-UBIQUINONE OXIDOREDUCTASE ASHI SUBUNIT"/>
    <property type="match status" value="1"/>
</dbReference>
<proteinExistence type="predicted"/>
<evidence type="ECO:0000313" key="3">
    <source>
        <dbReference type="EMBL" id="KAL1843465.1"/>
    </source>
</evidence>
<evidence type="ECO:0000256" key="1">
    <source>
        <dbReference type="SAM" id="MobiDB-lite"/>
    </source>
</evidence>
<keyword evidence="2" id="KW-0812">Transmembrane</keyword>
<protein>
    <recommendedName>
        <fullName evidence="5">NADH:ubiquinone oxidoreductase 20.1kD subunit</fullName>
    </recommendedName>
</protein>
<gene>
    <name evidence="3" type="ORF">VTJ49DRAFT_1575</name>
</gene>
<dbReference type="PANTHER" id="PTHR12840:SF1">
    <property type="entry name" value="NADH DEHYDROGENASE [UBIQUINONE] 1 BETA SUBCOMPLEX SUBUNIT 8, MITOCHONDRIAL"/>
    <property type="match status" value="1"/>
</dbReference>
<dbReference type="Proteomes" id="UP001583172">
    <property type="component" value="Unassembled WGS sequence"/>
</dbReference>
<evidence type="ECO:0000313" key="4">
    <source>
        <dbReference type="Proteomes" id="UP001583172"/>
    </source>
</evidence>
<accession>A0ABR3VNG6</accession>